<proteinExistence type="predicted"/>
<protein>
    <submittedName>
        <fullName evidence="1">Uncharacterized protein</fullName>
    </submittedName>
</protein>
<dbReference type="EMBL" id="MPUH01000103">
    <property type="protein sequence ID" value="OMJ90413.1"/>
    <property type="molecule type" value="Genomic_DNA"/>
</dbReference>
<name>A0A1R2CN17_9CILI</name>
<evidence type="ECO:0000313" key="1">
    <source>
        <dbReference type="EMBL" id="OMJ90413.1"/>
    </source>
</evidence>
<accession>A0A1R2CN17</accession>
<keyword evidence="2" id="KW-1185">Reference proteome</keyword>
<organism evidence="1 2">
    <name type="scientific">Stentor coeruleus</name>
    <dbReference type="NCBI Taxonomy" id="5963"/>
    <lineage>
        <taxon>Eukaryota</taxon>
        <taxon>Sar</taxon>
        <taxon>Alveolata</taxon>
        <taxon>Ciliophora</taxon>
        <taxon>Postciliodesmatophora</taxon>
        <taxon>Heterotrichea</taxon>
        <taxon>Heterotrichida</taxon>
        <taxon>Stentoridae</taxon>
        <taxon>Stentor</taxon>
    </lineage>
</organism>
<gene>
    <name evidence="1" type="ORF">SteCoe_7219</name>
</gene>
<dbReference type="AlphaFoldDB" id="A0A1R2CN17"/>
<dbReference type="Proteomes" id="UP000187209">
    <property type="component" value="Unassembled WGS sequence"/>
</dbReference>
<comment type="caution">
    <text evidence="1">The sequence shown here is derived from an EMBL/GenBank/DDBJ whole genome shotgun (WGS) entry which is preliminary data.</text>
</comment>
<evidence type="ECO:0000313" key="2">
    <source>
        <dbReference type="Proteomes" id="UP000187209"/>
    </source>
</evidence>
<reference evidence="1 2" key="1">
    <citation type="submission" date="2016-11" db="EMBL/GenBank/DDBJ databases">
        <title>The macronuclear genome of Stentor coeruleus: a giant cell with tiny introns.</title>
        <authorList>
            <person name="Slabodnick M."/>
            <person name="Ruby J.G."/>
            <person name="Reiff S.B."/>
            <person name="Swart E.C."/>
            <person name="Gosai S."/>
            <person name="Prabakaran S."/>
            <person name="Witkowska E."/>
            <person name="Larue G.E."/>
            <person name="Fisher S."/>
            <person name="Freeman R.M."/>
            <person name="Gunawardena J."/>
            <person name="Chu W."/>
            <person name="Stover N.A."/>
            <person name="Gregory B.D."/>
            <person name="Nowacki M."/>
            <person name="Derisi J."/>
            <person name="Roy S.W."/>
            <person name="Marshall W.F."/>
            <person name="Sood P."/>
        </authorList>
    </citation>
    <scope>NUCLEOTIDE SEQUENCE [LARGE SCALE GENOMIC DNA]</scope>
    <source>
        <strain evidence="1">WM001</strain>
    </source>
</reference>
<sequence>MSILEDQNPEKSHELDLTSHQEYIINGIQNIRKIYRFTSNDAKNAIEKAYADRISKVPKVIPYYQDINNTIKSFIIYINRSKGKSKFTFNLLKCNSSSGISWLEIEGFADPLTLSFNPGTFSYTQNLVGEVLCKIFASKEKEIGNFTFDYVKKLAKIPAEQISRLNSFDLFLNYKNEFVDCSFCLNLELSAKDRVRVLQQKLKEMMGIIEKFRIDGLGISLRKEFKTSCCDCAIF</sequence>